<name>A0A510VDC0_9CELL</name>
<evidence type="ECO:0000313" key="1">
    <source>
        <dbReference type="EMBL" id="GEK23135.1"/>
    </source>
</evidence>
<dbReference type="RefSeq" id="WP_146930400.1">
    <property type="nucleotide sequence ID" value="NZ_BJUB01000013.1"/>
</dbReference>
<reference evidence="1 2" key="1">
    <citation type="submission" date="2019-07" db="EMBL/GenBank/DDBJ databases">
        <title>Whole genome shotgun sequence of Cellulomonas xylanilytica NBRC 101102.</title>
        <authorList>
            <person name="Hosoyama A."/>
            <person name="Uohara A."/>
            <person name="Ohji S."/>
            <person name="Ichikawa N."/>
        </authorList>
    </citation>
    <scope>NUCLEOTIDE SEQUENCE [LARGE SCALE GENOMIC DNA]</scope>
    <source>
        <strain evidence="1 2">NBRC 101102</strain>
    </source>
</reference>
<accession>A0A510VDC0</accession>
<proteinExistence type="predicted"/>
<sequence>MTTTATSATTFLDDVDLGGKRLFALAVPAGAPVDPAPQKDNTESGTVVGNSLVSFSALVSAQHKDDLNNSLALAQLMAVKEGNDPVNNPIAYYQYVATFLQQIGYTGQGVTFGDYTATTASVEIDKVVLEILGSIVAPAALGIVEAAVKALKSSADSGGAPWKIYDQHSTTNGAGAFSVGLANETNGSVALQVSAFSFAGTATTTKFLWMTYSATSVEIKDGSTTLSLNDVIYAKIRADVQDRLGTHAIGYIANLPSL</sequence>
<dbReference type="Proteomes" id="UP000321118">
    <property type="component" value="Unassembled WGS sequence"/>
</dbReference>
<gene>
    <name evidence="1" type="ORF">CXY01_36550</name>
</gene>
<dbReference type="AlphaFoldDB" id="A0A510VDC0"/>
<evidence type="ECO:0000313" key="2">
    <source>
        <dbReference type="Proteomes" id="UP000321118"/>
    </source>
</evidence>
<keyword evidence="2" id="KW-1185">Reference proteome</keyword>
<comment type="caution">
    <text evidence="1">The sequence shown here is derived from an EMBL/GenBank/DDBJ whole genome shotgun (WGS) entry which is preliminary data.</text>
</comment>
<dbReference type="EMBL" id="BJUB01000013">
    <property type="protein sequence ID" value="GEK23135.1"/>
    <property type="molecule type" value="Genomic_DNA"/>
</dbReference>
<dbReference type="OrthoDB" id="4824088at2"/>
<protein>
    <submittedName>
        <fullName evidence="1">Uncharacterized protein</fullName>
    </submittedName>
</protein>
<organism evidence="1 2">
    <name type="scientific">Cellulomonas xylanilytica</name>
    <dbReference type="NCBI Taxonomy" id="233583"/>
    <lineage>
        <taxon>Bacteria</taxon>
        <taxon>Bacillati</taxon>
        <taxon>Actinomycetota</taxon>
        <taxon>Actinomycetes</taxon>
        <taxon>Micrococcales</taxon>
        <taxon>Cellulomonadaceae</taxon>
        <taxon>Cellulomonas</taxon>
    </lineage>
</organism>